<evidence type="ECO:0000256" key="4">
    <source>
        <dbReference type="ARBA" id="ARBA00023136"/>
    </source>
</evidence>
<proteinExistence type="predicted"/>
<evidence type="ECO:0000256" key="3">
    <source>
        <dbReference type="ARBA" id="ARBA00022989"/>
    </source>
</evidence>
<evidence type="ECO:0000256" key="5">
    <source>
        <dbReference type="SAM" id="Phobius"/>
    </source>
</evidence>
<dbReference type="Pfam" id="PF02600">
    <property type="entry name" value="DsbB"/>
    <property type="match status" value="1"/>
</dbReference>
<dbReference type="InterPro" id="IPR024199">
    <property type="entry name" value="Uncharacterised_DsbB"/>
</dbReference>
<accession>A0AB39KVJ2</accession>
<keyword evidence="3 5" id="KW-1133">Transmembrane helix</keyword>
<comment type="subcellular location">
    <subcellularLocation>
        <location evidence="1">Membrane</location>
        <topology evidence="1">Multi-pass membrane protein</topology>
    </subcellularLocation>
</comment>
<feature type="transmembrane region" description="Helical" evidence="5">
    <location>
        <begin position="73"/>
        <end position="95"/>
    </location>
</feature>
<protein>
    <submittedName>
        <fullName evidence="6">Disulfide bond formation protein B</fullName>
    </submittedName>
</protein>
<dbReference type="AlphaFoldDB" id="A0AB39KVJ2"/>
<dbReference type="GO" id="GO:0015035">
    <property type="term" value="F:protein-disulfide reductase activity"/>
    <property type="evidence" value="ECO:0007669"/>
    <property type="project" value="InterPro"/>
</dbReference>
<organism evidence="6">
    <name type="scientific">Caulobacter sp. 73W</name>
    <dbReference type="NCBI Taxonomy" id="3161137"/>
    <lineage>
        <taxon>Bacteria</taxon>
        <taxon>Pseudomonadati</taxon>
        <taxon>Pseudomonadota</taxon>
        <taxon>Alphaproteobacteria</taxon>
        <taxon>Caulobacterales</taxon>
        <taxon>Caulobacteraceae</taxon>
        <taxon>Caulobacter</taxon>
    </lineage>
</organism>
<feature type="transmembrane region" description="Helical" evidence="5">
    <location>
        <begin position="49"/>
        <end position="66"/>
    </location>
</feature>
<dbReference type="EMBL" id="CP158375">
    <property type="protein sequence ID" value="XDO97309.1"/>
    <property type="molecule type" value="Genomic_DNA"/>
</dbReference>
<feature type="transmembrane region" description="Helical" evidence="5">
    <location>
        <begin position="149"/>
        <end position="168"/>
    </location>
</feature>
<sequence length="173" mass="18312">MLRRLIAFCLKNWPLVALLTSAAMLATAHGFERIGGYAPCYLCLKQREVFWVAMGVSALALVLARFKPNPRTGVLFNSLLAAIFLFGAGLAAYHAGAEWKWWTGPSVCGGGGSGALQASDLTALMNGTAKIRPPACDTAAWVFLGLSMAGWNVLISLKLAGWSLAAALKGRKA</sequence>
<evidence type="ECO:0000256" key="2">
    <source>
        <dbReference type="ARBA" id="ARBA00022692"/>
    </source>
</evidence>
<keyword evidence="2 5" id="KW-0812">Transmembrane</keyword>
<reference evidence="6" key="1">
    <citation type="submission" date="2024-06" db="EMBL/GenBank/DDBJ databases">
        <title>Caulobacter inopinatus, sp. nov.</title>
        <authorList>
            <person name="Donachie S.P."/>
        </authorList>
    </citation>
    <scope>NUCLEOTIDE SEQUENCE</scope>
    <source>
        <strain evidence="6">73W</strain>
    </source>
</reference>
<dbReference type="Gene3D" id="1.20.1550.10">
    <property type="entry name" value="DsbB-like"/>
    <property type="match status" value="1"/>
</dbReference>
<dbReference type="PIRSF" id="PIRSF033913">
    <property type="entry name" value="S-S_format_DsbB"/>
    <property type="match status" value="1"/>
</dbReference>
<dbReference type="InterPro" id="IPR023380">
    <property type="entry name" value="DsbB-like_sf"/>
</dbReference>
<evidence type="ECO:0000313" key="6">
    <source>
        <dbReference type="EMBL" id="XDO97309.1"/>
    </source>
</evidence>
<dbReference type="InterPro" id="IPR003752">
    <property type="entry name" value="DiS_bond_form_DsbB/BdbC"/>
</dbReference>
<gene>
    <name evidence="6" type="ORF">ABOZ73_02505</name>
</gene>
<dbReference type="GO" id="GO:0006457">
    <property type="term" value="P:protein folding"/>
    <property type="evidence" value="ECO:0007669"/>
    <property type="project" value="InterPro"/>
</dbReference>
<name>A0AB39KVJ2_9CAUL</name>
<dbReference type="SUPFAM" id="SSF158442">
    <property type="entry name" value="DsbB-like"/>
    <property type="match status" value="1"/>
</dbReference>
<dbReference type="RefSeq" id="WP_369060443.1">
    <property type="nucleotide sequence ID" value="NZ_CP158375.1"/>
</dbReference>
<evidence type="ECO:0000256" key="1">
    <source>
        <dbReference type="ARBA" id="ARBA00004141"/>
    </source>
</evidence>
<dbReference type="GO" id="GO:0016020">
    <property type="term" value="C:membrane"/>
    <property type="evidence" value="ECO:0007669"/>
    <property type="project" value="UniProtKB-SubCell"/>
</dbReference>
<keyword evidence="4 5" id="KW-0472">Membrane</keyword>